<name>A0A7M7IV62_NASVI</name>
<feature type="domain" description="CCHC-type" evidence="1">
    <location>
        <begin position="73"/>
        <end position="89"/>
    </location>
</feature>
<dbReference type="GO" id="GO:0003676">
    <property type="term" value="F:nucleic acid binding"/>
    <property type="evidence" value="ECO:0007669"/>
    <property type="project" value="InterPro"/>
</dbReference>
<feature type="domain" description="CCHC-type" evidence="1">
    <location>
        <begin position="32"/>
        <end position="48"/>
    </location>
</feature>
<sequence length="113" mass="12813">MRNMDSKATEEEVRTAIEGALGKPDNGRRVVRCHKCLGFGHRRDQCNGADRLTLCYKCRGPDHRMAECQMEPSCFLCKEDGMSKEDCKHVVGPGGCIVFKRVLDRAKKKKRRA</sequence>
<evidence type="ECO:0000313" key="3">
    <source>
        <dbReference type="Proteomes" id="UP000002358"/>
    </source>
</evidence>
<reference evidence="2" key="1">
    <citation type="submission" date="2021-01" db="UniProtKB">
        <authorList>
            <consortium name="EnsemblMetazoa"/>
        </authorList>
    </citation>
    <scope>IDENTIFICATION</scope>
</reference>
<dbReference type="EnsemblMetazoa" id="XM_016989565">
    <property type="protein sequence ID" value="XP_016845054"/>
    <property type="gene ID" value="LOC107982099"/>
</dbReference>
<accession>A0A7M7IV62</accession>
<dbReference type="SUPFAM" id="SSF57756">
    <property type="entry name" value="Retrovirus zinc finger-like domains"/>
    <property type="match status" value="1"/>
</dbReference>
<dbReference type="SMART" id="SM00343">
    <property type="entry name" value="ZnF_C2HC"/>
    <property type="match status" value="3"/>
</dbReference>
<gene>
    <name evidence="2" type="primary">107982099</name>
</gene>
<evidence type="ECO:0000313" key="2">
    <source>
        <dbReference type="EnsemblMetazoa" id="XP_016845054"/>
    </source>
</evidence>
<dbReference type="GO" id="GO:0008270">
    <property type="term" value="F:zinc ion binding"/>
    <property type="evidence" value="ECO:0007669"/>
    <property type="project" value="InterPro"/>
</dbReference>
<feature type="domain" description="CCHC-type" evidence="1">
    <location>
        <begin position="54"/>
        <end position="70"/>
    </location>
</feature>
<proteinExistence type="predicted"/>
<organism evidence="2 3">
    <name type="scientific">Nasonia vitripennis</name>
    <name type="common">Parasitic wasp</name>
    <dbReference type="NCBI Taxonomy" id="7425"/>
    <lineage>
        <taxon>Eukaryota</taxon>
        <taxon>Metazoa</taxon>
        <taxon>Ecdysozoa</taxon>
        <taxon>Arthropoda</taxon>
        <taxon>Hexapoda</taxon>
        <taxon>Insecta</taxon>
        <taxon>Pterygota</taxon>
        <taxon>Neoptera</taxon>
        <taxon>Endopterygota</taxon>
        <taxon>Hymenoptera</taxon>
        <taxon>Apocrita</taxon>
        <taxon>Proctotrupomorpha</taxon>
        <taxon>Chalcidoidea</taxon>
        <taxon>Pteromalidae</taxon>
        <taxon>Pteromalinae</taxon>
        <taxon>Nasonia</taxon>
    </lineage>
</organism>
<protein>
    <recommendedName>
        <fullName evidence="1">CCHC-type domain-containing protein</fullName>
    </recommendedName>
</protein>
<dbReference type="Proteomes" id="UP000002358">
    <property type="component" value="Unassembled WGS sequence"/>
</dbReference>
<dbReference type="KEGG" id="nvi:107982099"/>
<evidence type="ECO:0000259" key="1">
    <source>
        <dbReference type="SMART" id="SM00343"/>
    </source>
</evidence>
<dbReference type="InterPro" id="IPR001878">
    <property type="entry name" value="Znf_CCHC"/>
</dbReference>
<keyword evidence="3" id="KW-1185">Reference proteome</keyword>
<dbReference type="OrthoDB" id="7698093at2759"/>
<dbReference type="InterPro" id="IPR036875">
    <property type="entry name" value="Znf_CCHC_sf"/>
</dbReference>
<dbReference type="Gene3D" id="4.10.60.10">
    <property type="entry name" value="Zinc finger, CCHC-type"/>
    <property type="match status" value="1"/>
</dbReference>
<dbReference type="AlphaFoldDB" id="A0A7M7IV62"/>
<dbReference type="InParanoid" id="A0A7M7IV62"/>